<proteinExistence type="predicted"/>
<dbReference type="OrthoDB" id="10264655at2759"/>
<gene>
    <name evidence="1" type="ORF">PAC_13777</name>
</gene>
<organism evidence="1 2">
    <name type="scientific">Phialocephala subalpina</name>
    <dbReference type="NCBI Taxonomy" id="576137"/>
    <lineage>
        <taxon>Eukaryota</taxon>
        <taxon>Fungi</taxon>
        <taxon>Dikarya</taxon>
        <taxon>Ascomycota</taxon>
        <taxon>Pezizomycotina</taxon>
        <taxon>Leotiomycetes</taxon>
        <taxon>Helotiales</taxon>
        <taxon>Mollisiaceae</taxon>
        <taxon>Phialocephala</taxon>
        <taxon>Phialocephala fortinii species complex</taxon>
    </lineage>
</organism>
<accession>A0A1L7XFR0</accession>
<name>A0A1L7XFR0_9HELO</name>
<dbReference type="Proteomes" id="UP000184330">
    <property type="component" value="Unassembled WGS sequence"/>
</dbReference>
<dbReference type="EMBL" id="FJOG01000025">
    <property type="protein sequence ID" value="CZR63880.1"/>
    <property type="molecule type" value="Genomic_DNA"/>
</dbReference>
<evidence type="ECO:0000313" key="1">
    <source>
        <dbReference type="EMBL" id="CZR63880.1"/>
    </source>
</evidence>
<sequence>MNPRLPPIIAVNNSVENAVTMPEYELRLDHPESNQHYFRVGFASGIAPPPNTPESQMSTIEIDDDLPPLSLDSLKIQVDKKVQDDDNKRVMVVGISGCTSSGKSLLAMILAKVFDKGKPHTFRMFHALWVIWESSTYIFVFFSLHGCVSWLRENVCPYLSASVLAEHVHSFPPQPDTGFCTSFNVPHLPGVYFSSNWATYAKSRLAIVMHQDTYFQPKCICPLERFRASENDLPFMLKSLSNDNAGHYVIMTDGIDPSAREPLVTSSDADCDEAIDFITMLGMITTVINTGELPNDVPSPGPPHLILGLDDSYPITQYHDLAPYATLIAELREVVAKNVTAHALENIKENRVGKYIQAPASGNSTPISEGAIDIKSNDSEDWVDIKINPRINTLLPTIFFVEGFLLFSDPNGPAHDLEKMHIYTNLPSHYDLEWNQNAIREKFQSIADLTHELHHTSPQDPFSIKCQEEYEQEIWGKNIEAKYEMQGKFDMKMWLPTSKEEAFKRRFERDAYVDYPKGERHPGQMWKSEGYFDGIAWKHFEQEHAWLRDEGEKDLSKGGDAECTFKPGIFKGVYVRPKMDASVEETVRWAVEVVLHQVCSAE</sequence>
<reference evidence="1 2" key="1">
    <citation type="submission" date="2016-03" db="EMBL/GenBank/DDBJ databases">
        <authorList>
            <person name="Ploux O."/>
        </authorList>
    </citation>
    <scope>NUCLEOTIDE SEQUENCE [LARGE SCALE GENOMIC DNA]</scope>
    <source>
        <strain evidence="1 2">UAMH 11012</strain>
    </source>
</reference>
<keyword evidence="2" id="KW-1185">Reference proteome</keyword>
<protein>
    <submittedName>
        <fullName evidence="1">Uncharacterized protein</fullName>
    </submittedName>
</protein>
<evidence type="ECO:0000313" key="2">
    <source>
        <dbReference type="Proteomes" id="UP000184330"/>
    </source>
</evidence>
<dbReference type="InterPro" id="IPR027417">
    <property type="entry name" value="P-loop_NTPase"/>
</dbReference>
<dbReference type="AlphaFoldDB" id="A0A1L7XFR0"/>
<dbReference type="Gene3D" id="3.40.50.300">
    <property type="entry name" value="P-loop containing nucleotide triphosphate hydrolases"/>
    <property type="match status" value="1"/>
</dbReference>